<evidence type="ECO:0000256" key="2">
    <source>
        <dbReference type="ARBA" id="ARBA00022448"/>
    </source>
</evidence>
<evidence type="ECO:0000256" key="1">
    <source>
        <dbReference type="ARBA" id="ARBA00004141"/>
    </source>
</evidence>
<dbReference type="PROSITE" id="PS50850">
    <property type="entry name" value="MFS"/>
    <property type="match status" value="1"/>
</dbReference>
<feature type="transmembrane region" description="Helical" evidence="7">
    <location>
        <begin position="351"/>
        <end position="370"/>
    </location>
</feature>
<gene>
    <name evidence="9" type="ORF">SISSUDRAFT_1020141</name>
</gene>
<sequence>MSRGSPDVTEETPLLNGGIDEENAATGKTKPTPLPKFQLACLLFIQVCEPMSSQFIHPFINELIYESGISGGDRKRVGYYTGLVISSYFLAESVSVFFWGRLSDRIGRRPVIFIGLCAVTTSLVVLGFSKTLLSLMVARAISGGLSGNVGILKGMMAEITDESNQARAFSFSPVVAAIGQVVAPMVGGHLSHPVERFPSVFRDSKLFATYPYLLPCLIIAILPVIGNVINIFFLKESLKKKPPVAQSLESVDSDSTLVVKPPPKAPSLSALLTPRVKSAVLNYSFVAFVGNMQNFMQPLFQSTPIALGGLSLKPQDIGSILGLLGLYNCIIQGLVFAPAHQRLGTTRMFRICLSAYAIIFSGWPLVNSIARKNGTAAGPALILYTAQLSLVPFGRMAFSCSNIFLTSAAPSRSSLGATVGLGQTFASLCRSIGPSLAAALFAVSIEQSLLGGYLVYVVLICIVFVALLASFTLPSVIRRASVE</sequence>
<evidence type="ECO:0000256" key="3">
    <source>
        <dbReference type="ARBA" id="ARBA00022692"/>
    </source>
</evidence>
<evidence type="ECO:0000313" key="9">
    <source>
        <dbReference type="EMBL" id="KZT39401.1"/>
    </source>
</evidence>
<evidence type="ECO:0000256" key="6">
    <source>
        <dbReference type="SAM" id="MobiDB-lite"/>
    </source>
</evidence>
<feature type="transmembrane region" description="Helical" evidence="7">
    <location>
        <begin position="135"/>
        <end position="156"/>
    </location>
</feature>
<dbReference type="InterPro" id="IPR036259">
    <property type="entry name" value="MFS_trans_sf"/>
</dbReference>
<dbReference type="InterPro" id="IPR011701">
    <property type="entry name" value="MFS"/>
</dbReference>
<evidence type="ECO:0000256" key="5">
    <source>
        <dbReference type="ARBA" id="ARBA00023136"/>
    </source>
</evidence>
<evidence type="ECO:0000259" key="8">
    <source>
        <dbReference type="PROSITE" id="PS50850"/>
    </source>
</evidence>
<organism evidence="9 10">
    <name type="scientific">Sistotremastrum suecicum HHB10207 ss-3</name>
    <dbReference type="NCBI Taxonomy" id="1314776"/>
    <lineage>
        <taxon>Eukaryota</taxon>
        <taxon>Fungi</taxon>
        <taxon>Dikarya</taxon>
        <taxon>Basidiomycota</taxon>
        <taxon>Agaricomycotina</taxon>
        <taxon>Agaricomycetes</taxon>
        <taxon>Sistotremastrales</taxon>
        <taxon>Sistotremastraceae</taxon>
        <taxon>Sistotremastrum</taxon>
    </lineage>
</organism>
<feature type="transmembrane region" description="Helical" evidence="7">
    <location>
        <begin position="77"/>
        <end position="99"/>
    </location>
</feature>
<dbReference type="PANTHER" id="PTHR23504:SF15">
    <property type="entry name" value="MAJOR FACILITATOR SUPERFAMILY (MFS) PROFILE DOMAIN-CONTAINING PROTEIN"/>
    <property type="match status" value="1"/>
</dbReference>
<keyword evidence="5 7" id="KW-0472">Membrane</keyword>
<feature type="transmembrane region" description="Helical" evidence="7">
    <location>
        <begin position="210"/>
        <end position="233"/>
    </location>
</feature>
<dbReference type="CDD" id="cd17330">
    <property type="entry name" value="MFS_SLC46_TetA_like"/>
    <property type="match status" value="1"/>
</dbReference>
<comment type="subcellular location">
    <subcellularLocation>
        <location evidence="1">Membrane</location>
        <topology evidence="1">Multi-pass membrane protein</topology>
    </subcellularLocation>
</comment>
<reference evidence="9 10" key="1">
    <citation type="journal article" date="2016" name="Mol. Biol. Evol.">
        <title>Comparative Genomics of Early-Diverging Mushroom-Forming Fungi Provides Insights into the Origins of Lignocellulose Decay Capabilities.</title>
        <authorList>
            <person name="Nagy L.G."/>
            <person name="Riley R."/>
            <person name="Tritt A."/>
            <person name="Adam C."/>
            <person name="Daum C."/>
            <person name="Floudas D."/>
            <person name="Sun H."/>
            <person name="Yadav J.S."/>
            <person name="Pangilinan J."/>
            <person name="Larsson K.H."/>
            <person name="Matsuura K."/>
            <person name="Barry K."/>
            <person name="Labutti K."/>
            <person name="Kuo R."/>
            <person name="Ohm R.A."/>
            <person name="Bhattacharya S.S."/>
            <person name="Shirouzu T."/>
            <person name="Yoshinaga Y."/>
            <person name="Martin F.M."/>
            <person name="Grigoriev I.V."/>
            <person name="Hibbett D.S."/>
        </authorList>
    </citation>
    <scope>NUCLEOTIDE SEQUENCE [LARGE SCALE GENOMIC DNA]</scope>
    <source>
        <strain evidence="9 10">HHB10207 ss-3</strain>
    </source>
</reference>
<keyword evidence="4 7" id="KW-1133">Transmembrane helix</keyword>
<keyword evidence="3 7" id="KW-0812">Transmembrane</keyword>
<keyword evidence="2" id="KW-0813">Transport</keyword>
<name>A0A166EB77_9AGAM</name>
<protein>
    <submittedName>
        <fullName evidence="9">MFS general substrate transporter</fullName>
    </submittedName>
</protein>
<feature type="transmembrane region" description="Helical" evidence="7">
    <location>
        <begin position="111"/>
        <end position="129"/>
    </location>
</feature>
<feature type="region of interest" description="Disordered" evidence="6">
    <location>
        <begin position="1"/>
        <end position="30"/>
    </location>
</feature>
<evidence type="ECO:0000313" key="10">
    <source>
        <dbReference type="Proteomes" id="UP000076798"/>
    </source>
</evidence>
<keyword evidence="10" id="KW-1185">Reference proteome</keyword>
<dbReference type="EMBL" id="KV428046">
    <property type="protein sequence ID" value="KZT39401.1"/>
    <property type="molecule type" value="Genomic_DNA"/>
</dbReference>
<dbReference type="OrthoDB" id="419616at2759"/>
<dbReference type="Proteomes" id="UP000076798">
    <property type="component" value="Unassembled WGS sequence"/>
</dbReference>
<feature type="transmembrane region" description="Helical" evidence="7">
    <location>
        <begin position="280"/>
        <end position="300"/>
    </location>
</feature>
<dbReference type="Gene3D" id="1.20.1250.20">
    <property type="entry name" value="MFS general substrate transporter like domains"/>
    <property type="match status" value="1"/>
</dbReference>
<dbReference type="PANTHER" id="PTHR23504">
    <property type="entry name" value="MAJOR FACILITATOR SUPERFAMILY DOMAIN-CONTAINING PROTEIN 10"/>
    <property type="match status" value="1"/>
</dbReference>
<dbReference type="GO" id="GO:0016020">
    <property type="term" value="C:membrane"/>
    <property type="evidence" value="ECO:0007669"/>
    <property type="project" value="UniProtKB-SubCell"/>
</dbReference>
<feature type="domain" description="Major facilitator superfamily (MFS) profile" evidence="8">
    <location>
        <begin position="38"/>
        <end position="478"/>
    </location>
</feature>
<feature type="transmembrane region" description="Helical" evidence="7">
    <location>
        <begin position="453"/>
        <end position="477"/>
    </location>
</feature>
<evidence type="ECO:0000256" key="7">
    <source>
        <dbReference type="SAM" id="Phobius"/>
    </source>
</evidence>
<dbReference type="Pfam" id="PF07690">
    <property type="entry name" value="MFS_1"/>
    <property type="match status" value="1"/>
</dbReference>
<proteinExistence type="predicted"/>
<dbReference type="SUPFAM" id="SSF103473">
    <property type="entry name" value="MFS general substrate transporter"/>
    <property type="match status" value="1"/>
</dbReference>
<dbReference type="AlphaFoldDB" id="A0A166EB77"/>
<accession>A0A166EB77</accession>
<feature type="transmembrane region" description="Helical" evidence="7">
    <location>
        <begin position="168"/>
        <end position="190"/>
    </location>
</feature>
<dbReference type="InterPro" id="IPR020846">
    <property type="entry name" value="MFS_dom"/>
</dbReference>
<evidence type="ECO:0000256" key="4">
    <source>
        <dbReference type="ARBA" id="ARBA00022989"/>
    </source>
</evidence>
<dbReference type="GO" id="GO:0022857">
    <property type="term" value="F:transmembrane transporter activity"/>
    <property type="evidence" value="ECO:0007669"/>
    <property type="project" value="InterPro"/>
</dbReference>
<feature type="transmembrane region" description="Helical" evidence="7">
    <location>
        <begin position="320"/>
        <end position="339"/>
    </location>
</feature>